<evidence type="ECO:0000313" key="2">
    <source>
        <dbReference type="Proteomes" id="UP000053380"/>
    </source>
</evidence>
<evidence type="ECO:0008006" key="3">
    <source>
        <dbReference type="Google" id="ProtNLM"/>
    </source>
</evidence>
<dbReference type="EMBL" id="JFBU01000001">
    <property type="protein sequence ID" value="EXG83045.1"/>
    <property type="molecule type" value="Genomic_DNA"/>
</dbReference>
<keyword evidence="2" id="KW-1185">Reference proteome</keyword>
<evidence type="ECO:0000313" key="1">
    <source>
        <dbReference type="EMBL" id="EXG83045.1"/>
    </source>
</evidence>
<gene>
    <name evidence="1" type="ORF">SacsacDRAFT_0010</name>
</gene>
<name>A0A010YS57_9BACL</name>
<dbReference type="OrthoDB" id="2878542at2"/>
<dbReference type="PATRIC" id="fig|915437.3.peg.10"/>
<organism evidence="1 2">
    <name type="scientific">Saccharibacillus sacchari DSM 19268</name>
    <dbReference type="NCBI Taxonomy" id="915437"/>
    <lineage>
        <taxon>Bacteria</taxon>
        <taxon>Bacillati</taxon>
        <taxon>Bacillota</taxon>
        <taxon>Bacilli</taxon>
        <taxon>Bacillales</taxon>
        <taxon>Paenibacillaceae</taxon>
        <taxon>Saccharibacillus</taxon>
    </lineage>
</organism>
<comment type="caution">
    <text evidence="1">The sequence shown here is derived from an EMBL/GenBank/DDBJ whole genome shotgun (WGS) entry which is preliminary data.</text>
</comment>
<sequence>MSQRFVIEAVMVAIYGQLLSANRPVEYIVPYTTVLELYEFEEGAEPLMNEPGDDQHVKEKVKELIAYFEEPLNKKKIQKALTIPWAKSAPILLGDQIKLSVINAVDNAHYGELFDPIETEVLLSSLKEEAPVLTDQLEMIQRIISAAVPIQVFDIDDFEFALEGTAHL</sequence>
<protein>
    <recommendedName>
        <fullName evidence="3">ADP-heptose synthase</fullName>
    </recommendedName>
</protein>
<dbReference type="RefSeq" id="WP_037282165.1">
    <property type="nucleotide sequence ID" value="NZ_KK073875.1"/>
</dbReference>
<proteinExistence type="predicted"/>
<reference evidence="1 2" key="1">
    <citation type="submission" date="2013-07" db="EMBL/GenBank/DDBJ databases">
        <authorList>
            <consortium name="DOE Joint Genome Institute"/>
            <person name="Anderson I."/>
            <person name="Huntemann M."/>
            <person name="Han J."/>
            <person name="Chen A."/>
            <person name="Kyrpides N."/>
            <person name="Mavromatis K."/>
            <person name="Markowitz V."/>
            <person name="Palaniappan K."/>
            <person name="Ivanova N."/>
            <person name="Schaumberg A."/>
            <person name="Pati A."/>
            <person name="Liolios K."/>
            <person name="Nordberg H.P."/>
            <person name="Cantor M.N."/>
            <person name="Hua S.X."/>
            <person name="Woyke T."/>
        </authorList>
    </citation>
    <scope>NUCLEOTIDE SEQUENCE [LARGE SCALE GENOMIC DNA]</scope>
    <source>
        <strain evidence="1 2">DSM 19268</strain>
    </source>
</reference>
<dbReference type="Proteomes" id="UP000053380">
    <property type="component" value="Unassembled WGS sequence"/>
</dbReference>
<accession>A0A010YS57</accession>
<dbReference type="AlphaFoldDB" id="A0A010YS57"/>
<dbReference type="HOGENOM" id="CLU_1524421_0_0_9"/>